<dbReference type="Gene3D" id="3.30.200.20">
    <property type="entry name" value="Phosphorylase Kinase, domain 1"/>
    <property type="match status" value="1"/>
</dbReference>
<accession>A0A813Y1X3</accession>
<dbReference type="AlphaFoldDB" id="A0A813Y1X3"/>
<dbReference type="EMBL" id="CAJNOC010001612">
    <property type="protein sequence ID" value="CAF0878449.1"/>
    <property type="molecule type" value="Genomic_DNA"/>
</dbReference>
<dbReference type="Pfam" id="PF01636">
    <property type="entry name" value="APH"/>
    <property type="match status" value="1"/>
</dbReference>
<evidence type="ECO:0000313" key="3">
    <source>
        <dbReference type="Proteomes" id="UP000663879"/>
    </source>
</evidence>
<dbReference type="InterPro" id="IPR011009">
    <property type="entry name" value="Kinase-like_dom_sf"/>
</dbReference>
<gene>
    <name evidence="2" type="ORF">OXX778_LOCUS10290</name>
</gene>
<comment type="caution">
    <text evidence="2">The sequence shown here is derived from an EMBL/GenBank/DDBJ whole genome shotgun (WGS) entry which is preliminary data.</text>
</comment>
<evidence type="ECO:0000313" key="2">
    <source>
        <dbReference type="EMBL" id="CAF0878449.1"/>
    </source>
</evidence>
<dbReference type="OrthoDB" id="25129at2759"/>
<sequence length="333" mass="38958">METIESVQEYIETNKSLTFLSKLQSVKLLSGGLANFVYRLRFDDGSTAILKYYAPFLASNRSVTLSQKRYFIEKAALKTLDSQPWLNKNPNSIIRTPKVLFNDDELYVLIMEDAGENTQTLFNLLGLNLNLDEKLVELIPKELKSFLNYLTEESGLTPGNEKIFKNESIWVILEGYFTELWNRMTKNLKLEKELEPFLARSNEIFKRKDDENAVFVFGDLWPNSILIDQEKKLIWIVDWEVARYETKTRDLEQLLANLWVMKQSPKFDQIKIEKLIRKFQLEFFGNEDSDWRLHCGDFAKCNFILWVTGLLNETHWGIDDNQAVALKALNEIK</sequence>
<keyword evidence="3" id="KW-1185">Reference proteome</keyword>
<name>A0A813Y1X3_9BILA</name>
<protein>
    <recommendedName>
        <fullName evidence="1">Aminoglycoside phosphotransferase domain-containing protein</fullName>
    </recommendedName>
</protein>
<dbReference type="Proteomes" id="UP000663879">
    <property type="component" value="Unassembled WGS sequence"/>
</dbReference>
<proteinExistence type="predicted"/>
<organism evidence="2 3">
    <name type="scientific">Brachionus calyciflorus</name>
    <dbReference type="NCBI Taxonomy" id="104777"/>
    <lineage>
        <taxon>Eukaryota</taxon>
        <taxon>Metazoa</taxon>
        <taxon>Spiralia</taxon>
        <taxon>Gnathifera</taxon>
        <taxon>Rotifera</taxon>
        <taxon>Eurotatoria</taxon>
        <taxon>Monogononta</taxon>
        <taxon>Pseudotrocha</taxon>
        <taxon>Ploima</taxon>
        <taxon>Brachionidae</taxon>
        <taxon>Brachionus</taxon>
    </lineage>
</organism>
<dbReference type="Gene3D" id="3.90.1200.10">
    <property type="match status" value="1"/>
</dbReference>
<dbReference type="SUPFAM" id="SSF56112">
    <property type="entry name" value="Protein kinase-like (PK-like)"/>
    <property type="match status" value="1"/>
</dbReference>
<reference evidence="2" key="1">
    <citation type="submission" date="2021-02" db="EMBL/GenBank/DDBJ databases">
        <authorList>
            <person name="Nowell W R."/>
        </authorList>
    </citation>
    <scope>NUCLEOTIDE SEQUENCE</scope>
    <source>
        <strain evidence="2">Ploen Becks lab</strain>
    </source>
</reference>
<dbReference type="InterPro" id="IPR002575">
    <property type="entry name" value="Aminoglycoside_PTrfase"/>
</dbReference>
<feature type="domain" description="Aminoglycoside phosphotransferase" evidence="1">
    <location>
        <begin position="159"/>
        <end position="271"/>
    </location>
</feature>
<evidence type="ECO:0000259" key="1">
    <source>
        <dbReference type="Pfam" id="PF01636"/>
    </source>
</evidence>